<dbReference type="PANTHER" id="PTHR21499">
    <property type="entry name" value="ASPARTATE KINASE"/>
    <property type="match status" value="1"/>
</dbReference>
<keyword evidence="2" id="KW-0808">Transferase</keyword>
<dbReference type="GO" id="GO:0005829">
    <property type="term" value="C:cytosol"/>
    <property type="evidence" value="ECO:0007669"/>
    <property type="project" value="TreeGrafter"/>
</dbReference>
<dbReference type="GO" id="GO:0009089">
    <property type="term" value="P:lysine biosynthetic process via diaminopimelate"/>
    <property type="evidence" value="ECO:0007669"/>
    <property type="project" value="TreeGrafter"/>
</dbReference>
<dbReference type="GO" id="GO:0009090">
    <property type="term" value="P:homoserine biosynthetic process"/>
    <property type="evidence" value="ECO:0007669"/>
    <property type="project" value="TreeGrafter"/>
</dbReference>
<comment type="caution">
    <text evidence="2">The sequence shown here is derived from an EMBL/GenBank/DDBJ whole genome shotgun (WGS) entry which is preliminary data.</text>
</comment>
<evidence type="ECO:0000313" key="3">
    <source>
        <dbReference type="Proteomes" id="UP000076863"/>
    </source>
</evidence>
<keyword evidence="3" id="KW-1185">Reference proteome</keyword>
<evidence type="ECO:0000256" key="1">
    <source>
        <dbReference type="ARBA" id="ARBA00010122"/>
    </source>
</evidence>
<dbReference type="Proteomes" id="UP000076863">
    <property type="component" value="Unassembled WGS sequence"/>
</dbReference>
<dbReference type="EMBL" id="AZHA01000040">
    <property type="protein sequence ID" value="OAA35707.1"/>
    <property type="molecule type" value="Genomic_DNA"/>
</dbReference>
<name>A0A166XE07_9HYPO</name>
<protein>
    <submittedName>
        <fullName evidence="2">Aspartokinase</fullName>
    </submittedName>
</protein>
<accession>A0A166XE07</accession>
<reference evidence="2 3" key="1">
    <citation type="journal article" date="2016" name="Genome Biol. Evol.">
        <title>Divergent and convergent evolution of fungal pathogenicity.</title>
        <authorList>
            <person name="Shang Y."/>
            <person name="Xiao G."/>
            <person name="Zheng P."/>
            <person name="Cen K."/>
            <person name="Zhan S."/>
            <person name="Wang C."/>
        </authorList>
    </citation>
    <scope>NUCLEOTIDE SEQUENCE [LARGE SCALE GENOMIC DNA]</scope>
    <source>
        <strain evidence="2 3">RCEF 3172</strain>
    </source>
</reference>
<dbReference type="Gene3D" id="3.30.70.260">
    <property type="match status" value="2"/>
</dbReference>
<dbReference type="AlphaFoldDB" id="A0A166XE07"/>
<dbReference type="GO" id="GO:0004072">
    <property type="term" value="F:aspartate kinase activity"/>
    <property type="evidence" value="ECO:0007669"/>
    <property type="project" value="TreeGrafter"/>
</dbReference>
<keyword evidence="2" id="KW-0418">Kinase</keyword>
<dbReference type="PANTHER" id="PTHR21499:SF59">
    <property type="entry name" value="ASPARTOKINASE"/>
    <property type="match status" value="1"/>
</dbReference>
<sequence>MPKSVSEQDDQHQDSEITAERDSLLDVGCGLPYRELGSLLMRLTKRLGEVDPTEAAVLVAPLCYEKPTWLVVAILAVVQNGRLLAVALVKRWETTATNKTDQKSLQQRLPVTLHQLLADVGENAPSRGSDLATMMPTLSAAQHPRLRELAQSLRTEIGWHQESILLPLLAAGIPNSAFWIWKPLNSTSVTDRSCGPQAQFCPTIAATKLVSDTVHPPATKRDARIGIPGSITDTHAPVSPKRQGSLLLPDVAAEANVTTFTCPGSHVILTVKHKVIVMGMRPRERLSRHKFLANTFAALDMWRLPVDGIATSAASIAVSLHSEVPLVRGDMKEGYEITDSNLYGAVKDLRCHCSVNVVVNMAMVSVSKGSVFAADVVSTLGNNNINITMISHGKKCY</sequence>
<evidence type="ECO:0000313" key="2">
    <source>
        <dbReference type="EMBL" id="OAA35707.1"/>
    </source>
</evidence>
<comment type="similarity">
    <text evidence="1">Belongs to the aspartokinase family.</text>
</comment>
<proteinExistence type="inferred from homology"/>
<gene>
    <name evidence="2" type="ORF">BBO_08552</name>
</gene>
<organism evidence="2 3">
    <name type="scientific">Beauveria brongniartii RCEF 3172</name>
    <dbReference type="NCBI Taxonomy" id="1081107"/>
    <lineage>
        <taxon>Eukaryota</taxon>
        <taxon>Fungi</taxon>
        <taxon>Dikarya</taxon>
        <taxon>Ascomycota</taxon>
        <taxon>Pezizomycotina</taxon>
        <taxon>Sordariomycetes</taxon>
        <taxon>Hypocreomycetidae</taxon>
        <taxon>Hypocreales</taxon>
        <taxon>Cordycipitaceae</taxon>
        <taxon>Beauveria</taxon>
        <taxon>Beauveria brongniartii</taxon>
    </lineage>
</organism>